<proteinExistence type="predicted"/>
<accession>A0AAE0P3I3</accession>
<keyword evidence="2" id="KW-1185">Reference proteome</keyword>
<organism evidence="1 2">
    <name type="scientific">Sordaria brevicollis</name>
    <dbReference type="NCBI Taxonomy" id="83679"/>
    <lineage>
        <taxon>Eukaryota</taxon>
        <taxon>Fungi</taxon>
        <taxon>Dikarya</taxon>
        <taxon>Ascomycota</taxon>
        <taxon>Pezizomycotina</taxon>
        <taxon>Sordariomycetes</taxon>
        <taxon>Sordariomycetidae</taxon>
        <taxon>Sordariales</taxon>
        <taxon>Sordariaceae</taxon>
        <taxon>Sordaria</taxon>
    </lineage>
</organism>
<reference evidence="1" key="2">
    <citation type="submission" date="2023-07" db="EMBL/GenBank/DDBJ databases">
        <authorList>
            <consortium name="Lawrence Berkeley National Laboratory"/>
            <person name="Haridas S."/>
            <person name="Hensen N."/>
            <person name="Bonometti L."/>
            <person name="Westerberg I."/>
            <person name="Brannstrom I.O."/>
            <person name="Guillou S."/>
            <person name="Cros-Aarteil S."/>
            <person name="Calhoun S."/>
            <person name="Kuo A."/>
            <person name="Mondo S."/>
            <person name="Pangilinan J."/>
            <person name="Riley R."/>
            <person name="LaButti K."/>
            <person name="Andreopoulos B."/>
            <person name="Lipzen A."/>
            <person name="Chen C."/>
            <person name="Yanf M."/>
            <person name="Daum C."/>
            <person name="Ng V."/>
            <person name="Clum A."/>
            <person name="Steindorff A."/>
            <person name="Ohm R."/>
            <person name="Martin F."/>
            <person name="Silar P."/>
            <person name="Natvig D."/>
            <person name="Lalanne C."/>
            <person name="Gautier V."/>
            <person name="Ament-velasquez S.L."/>
            <person name="Kruys A."/>
            <person name="Hutchinson M.I."/>
            <person name="Powell A.J."/>
            <person name="Barry K."/>
            <person name="Miller A.N."/>
            <person name="Grigoriev I.V."/>
            <person name="Debuchy R."/>
            <person name="Gladieux P."/>
            <person name="Thoren M.H."/>
            <person name="Johannesson H."/>
        </authorList>
    </citation>
    <scope>NUCLEOTIDE SEQUENCE</scope>
    <source>
        <strain evidence="1">FGSC 1904</strain>
    </source>
</reference>
<reference evidence="1" key="1">
    <citation type="journal article" date="2023" name="Mol. Phylogenet. Evol.">
        <title>Genome-scale phylogeny and comparative genomics of the fungal order Sordariales.</title>
        <authorList>
            <person name="Hensen N."/>
            <person name="Bonometti L."/>
            <person name="Westerberg I."/>
            <person name="Brannstrom I.O."/>
            <person name="Guillou S."/>
            <person name="Cros-Aarteil S."/>
            <person name="Calhoun S."/>
            <person name="Haridas S."/>
            <person name="Kuo A."/>
            <person name="Mondo S."/>
            <person name="Pangilinan J."/>
            <person name="Riley R."/>
            <person name="LaButti K."/>
            <person name="Andreopoulos B."/>
            <person name="Lipzen A."/>
            <person name="Chen C."/>
            <person name="Yan M."/>
            <person name="Daum C."/>
            <person name="Ng V."/>
            <person name="Clum A."/>
            <person name="Steindorff A."/>
            <person name="Ohm R.A."/>
            <person name="Martin F."/>
            <person name="Silar P."/>
            <person name="Natvig D.O."/>
            <person name="Lalanne C."/>
            <person name="Gautier V."/>
            <person name="Ament-Velasquez S.L."/>
            <person name="Kruys A."/>
            <person name="Hutchinson M.I."/>
            <person name="Powell A.J."/>
            <person name="Barry K."/>
            <person name="Miller A.N."/>
            <person name="Grigoriev I.V."/>
            <person name="Debuchy R."/>
            <person name="Gladieux P."/>
            <person name="Hiltunen Thoren M."/>
            <person name="Johannesson H."/>
        </authorList>
    </citation>
    <scope>NUCLEOTIDE SEQUENCE</scope>
    <source>
        <strain evidence="1">FGSC 1904</strain>
    </source>
</reference>
<gene>
    <name evidence="1" type="ORF">B0T20DRAFT_482803</name>
</gene>
<sequence>MSTFTTTTASSLIDFLDRGQDTDCDCWSTCSCATTEILSPVLCDFEDDLAFDYEPERALREDDFLDDVEEVERQIVAAPSDRDLASSAAVCDVDRDDDDYHDDDDIHYVTPTVISPLSMRDHDDLSSTENAPSIDYTRDITPRFTAKLEYWLPPSLPPFEFDNDDLEDFETEEEAVTTAIALTRDPALTFSPETFESTFTRPLTPLPLPHEVTPQKNYHYRDEIAQQEWLELPPSEWLPPSLPPYEFDNDDLEEFETEEEAVTTAIALARDSTLTFSPETFESTFTRPLTPLPLPYEVAPLNTHESAHQEWLVSETWKNLQLPPAGWLPPSLPAFDFGDEELEQFEPGWVTSESLQDLEFPPTGWLHLPLPAYEFTDDEIEPIPAQMTNLNLVQ</sequence>
<dbReference type="EMBL" id="JAUTDP010000011">
    <property type="protein sequence ID" value="KAK3392666.1"/>
    <property type="molecule type" value="Genomic_DNA"/>
</dbReference>
<name>A0AAE0P3I3_SORBR</name>
<evidence type="ECO:0000313" key="2">
    <source>
        <dbReference type="Proteomes" id="UP001281003"/>
    </source>
</evidence>
<evidence type="ECO:0000313" key="1">
    <source>
        <dbReference type="EMBL" id="KAK3392666.1"/>
    </source>
</evidence>
<dbReference type="Proteomes" id="UP001281003">
    <property type="component" value="Unassembled WGS sequence"/>
</dbReference>
<dbReference type="AlphaFoldDB" id="A0AAE0P3I3"/>
<comment type="caution">
    <text evidence="1">The sequence shown here is derived from an EMBL/GenBank/DDBJ whole genome shotgun (WGS) entry which is preliminary data.</text>
</comment>
<protein>
    <submittedName>
        <fullName evidence="1">Uncharacterized protein</fullName>
    </submittedName>
</protein>